<sequence>MQPVTPALNYNARPVERRPSNCPGRDDRLTRKPGRDDRLTRQSGLPSQVASQTPGTHWATFLVSVGVLRDVILFTFTPPSFEWSSPVLASAHPMALPGFESRTSNMRDEHVTTTPPKHANVLTLERCDWCARPIERRPSNCCYFSTNYNTSSSFGYGDAIFSAIF</sequence>
<keyword evidence="3" id="KW-1185">Reference proteome</keyword>
<comment type="caution">
    <text evidence="2">The sequence shown here is derived from an EMBL/GenBank/DDBJ whole genome shotgun (WGS) entry which is preliminary data.</text>
</comment>
<gene>
    <name evidence="2" type="ORF">CSKR_112196</name>
</gene>
<feature type="compositionally biased region" description="Basic and acidic residues" evidence="1">
    <location>
        <begin position="14"/>
        <end position="40"/>
    </location>
</feature>
<reference evidence="2 3" key="1">
    <citation type="journal article" date="2018" name="Biotechnol. Adv.">
        <title>Improved genomic resources and new bioinformatic workflow for the carcinogenic parasite Clonorchis sinensis: Biotechnological implications.</title>
        <authorList>
            <person name="Wang D."/>
            <person name="Korhonen P.K."/>
            <person name="Gasser R.B."/>
            <person name="Young N.D."/>
        </authorList>
    </citation>
    <scope>NUCLEOTIDE SEQUENCE [LARGE SCALE GENOMIC DNA]</scope>
    <source>
        <strain evidence="2">Cs-k2</strain>
    </source>
</reference>
<feature type="compositionally biased region" description="Polar residues" evidence="1">
    <location>
        <begin position="41"/>
        <end position="52"/>
    </location>
</feature>
<organism evidence="2 3">
    <name type="scientific">Clonorchis sinensis</name>
    <name type="common">Chinese liver fluke</name>
    <dbReference type="NCBI Taxonomy" id="79923"/>
    <lineage>
        <taxon>Eukaryota</taxon>
        <taxon>Metazoa</taxon>
        <taxon>Spiralia</taxon>
        <taxon>Lophotrochozoa</taxon>
        <taxon>Platyhelminthes</taxon>
        <taxon>Trematoda</taxon>
        <taxon>Digenea</taxon>
        <taxon>Opisthorchiida</taxon>
        <taxon>Opisthorchiata</taxon>
        <taxon>Opisthorchiidae</taxon>
        <taxon>Clonorchis</taxon>
    </lineage>
</organism>
<dbReference type="Proteomes" id="UP000286415">
    <property type="component" value="Unassembled WGS sequence"/>
</dbReference>
<evidence type="ECO:0000256" key="1">
    <source>
        <dbReference type="SAM" id="MobiDB-lite"/>
    </source>
</evidence>
<dbReference type="InParanoid" id="A0A419PP54"/>
<evidence type="ECO:0000313" key="2">
    <source>
        <dbReference type="EMBL" id="KAG5454170.1"/>
    </source>
</evidence>
<reference evidence="2 3" key="2">
    <citation type="journal article" date="2021" name="Genomics">
        <title>High-quality reference genome for Clonorchis sinensis.</title>
        <authorList>
            <person name="Young N.D."/>
            <person name="Stroehlein A.J."/>
            <person name="Kinkar L."/>
            <person name="Wang T."/>
            <person name="Sohn W.M."/>
            <person name="Chang B.C.H."/>
            <person name="Kaur P."/>
            <person name="Weisz D."/>
            <person name="Dudchenko O."/>
            <person name="Aiden E.L."/>
            <person name="Korhonen P.K."/>
            <person name="Gasser R.B."/>
        </authorList>
    </citation>
    <scope>NUCLEOTIDE SEQUENCE [LARGE SCALE GENOMIC DNA]</scope>
    <source>
        <strain evidence="2">Cs-k2</strain>
    </source>
</reference>
<dbReference type="AlphaFoldDB" id="A0A419PP54"/>
<evidence type="ECO:0000313" key="3">
    <source>
        <dbReference type="Proteomes" id="UP000286415"/>
    </source>
</evidence>
<proteinExistence type="predicted"/>
<name>A0A419PP54_CLOSI</name>
<accession>A0A419PP54</accession>
<feature type="region of interest" description="Disordered" evidence="1">
    <location>
        <begin position="1"/>
        <end position="52"/>
    </location>
</feature>
<dbReference type="EMBL" id="NIRI02000010">
    <property type="protein sequence ID" value="KAG5454170.1"/>
    <property type="molecule type" value="Genomic_DNA"/>
</dbReference>
<protein>
    <submittedName>
        <fullName evidence="2">Uncharacterized protein</fullName>
    </submittedName>
</protein>